<protein>
    <recommendedName>
        <fullName evidence="7">F-box domain-containing protein</fullName>
    </recommendedName>
</protein>
<reference evidence="5 6" key="1">
    <citation type="submission" date="2020-09" db="EMBL/GenBank/DDBJ databases">
        <title>De no assembly of potato wild relative species, Solanum commersonii.</title>
        <authorList>
            <person name="Cho K."/>
        </authorList>
    </citation>
    <scope>NUCLEOTIDE SEQUENCE [LARGE SCALE GENOMIC DNA]</scope>
    <source>
        <strain evidence="5">LZ3.2</strain>
        <tissue evidence="5">Leaf</tissue>
    </source>
</reference>
<sequence>MAHSHSLKTLLSSRRRRRRRRRRFRLEPSNRNPAYQDDTKEDEVGEGNISKSRSSKDDTNGMDDEEEDSQKKSIVEMDNSAHSQGSVISQQDLLRQILSCLPVRSLLRFKCVAKSWDITSDPYFRLKHNGNSLRFLLGHTNFRRPQNVHNLYSTSSLSSPDDLQNIDYLTSDDTCFHILCGSCDGLVLIRLSNRHHHELLLLWNPSTRESVHIPFPIFGLKNSTFGFGYDPTTHDYKILAIHKIKSQLQCGILALKSGSWRNVYIESPILFTTRRDVFGFENPLSFVHGAFHWVTWRLCVGSFNISNEVYTILPFSEQMSSYLSHAVSGDFHVSILDGMVYFSSACKVDGEYAFTLWGMKDYGVKESWIQLFKIKIAPVSIVKPVYRFADGDVLFQCRDIIRDSFRTFKGRFRLWCDSLVKRGDMINIVTFNERDVDGKLQAFDVAMLNVSLLSALANYTNTKHEPNRGRAYELPLFSQNGALTPARARIYAGIPHNESPHIRPEATAGPKSLAFCLLYICQPNRINEHFIILAFQDGASPVGIQPQATLDNRASSSMGDTTGKQTFATTVTMANQTSKTLALGRFLKTRPQIDRIRSSFKELFAIRGSVKIGVYENHNVFLDFTNEDDFNMVWYKRVIEMEGLQMWLQKWNPDFKPEEDIPVAPVWVLLPGLPFHMHTWHYIKQIISSVGTPLGMDGATNGRTRPNIAKARVEVD</sequence>
<evidence type="ECO:0008006" key="7">
    <source>
        <dbReference type="Google" id="ProtNLM"/>
    </source>
</evidence>
<dbReference type="InterPro" id="IPR013187">
    <property type="entry name" value="F-box-assoc_dom_typ3"/>
</dbReference>
<feature type="domain" description="F-box" evidence="2">
    <location>
        <begin position="92"/>
        <end position="116"/>
    </location>
</feature>
<dbReference type="OrthoDB" id="1282028at2759"/>
<dbReference type="InterPro" id="IPR036047">
    <property type="entry name" value="F-box-like_dom_sf"/>
</dbReference>
<feature type="domain" description="F-box associated beta-propeller type 3" evidence="3">
    <location>
        <begin position="152"/>
        <end position="321"/>
    </location>
</feature>
<feature type="region of interest" description="Disordered" evidence="1">
    <location>
        <begin position="1"/>
        <end position="72"/>
    </location>
</feature>
<dbReference type="InterPro" id="IPR001810">
    <property type="entry name" value="F-box_dom"/>
</dbReference>
<keyword evidence="6" id="KW-1185">Reference proteome</keyword>
<feature type="compositionally biased region" description="Basic residues" evidence="1">
    <location>
        <begin position="13"/>
        <end position="24"/>
    </location>
</feature>
<evidence type="ECO:0000259" key="2">
    <source>
        <dbReference type="Pfam" id="PF00646"/>
    </source>
</evidence>
<dbReference type="InterPro" id="IPR025558">
    <property type="entry name" value="DUF4283"/>
</dbReference>
<dbReference type="EMBL" id="JACXVP010000011">
    <property type="protein sequence ID" value="KAG5577390.1"/>
    <property type="molecule type" value="Genomic_DNA"/>
</dbReference>
<dbReference type="InterPro" id="IPR050796">
    <property type="entry name" value="SCF_F-box_component"/>
</dbReference>
<dbReference type="Pfam" id="PF14111">
    <property type="entry name" value="DUF4283"/>
    <property type="match status" value="1"/>
</dbReference>
<dbReference type="SUPFAM" id="SSF81383">
    <property type="entry name" value="F-box domain"/>
    <property type="match status" value="1"/>
</dbReference>
<evidence type="ECO:0000259" key="3">
    <source>
        <dbReference type="Pfam" id="PF08268"/>
    </source>
</evidence>
<dbReference type="Pfam" id="PF08268">
    <property type="entry name" value="FBA_3"/>
    <property type="match status" value="1"/>
</dbReference>
<evidence type="ECO:0000313" key="5">
    <source>
        <dbReference type="EMBL" id="KAG5577390.1"/>
    </source>
</evidence>
<evidence type="ECO:0000259" key="4">
    <source>
        <dbReference type="Pfam" id="PF14111"/>
    </source>
</evidence>
<dbReference type="InterPro" id="IPR017451">
    <property type="entry name" value="F-box-assoc_interact_dom"/>
</dbReference>
<dbReference type="AlphaFoldDB" id="A0A9J5WR29"/>
<evidence type="ECO:0000256" key="1">
    <source>
        <dbReference type="SAM" id="MobiDB-lite"/>
    </source>
</evidence>
<dbReference type="PANTHER" id="PTHR31672:SF13">
    <property type="entry name" value="F-BOX PROTEIN CPR30-LIKE"/>
    <property type="match status" value="1"/>
</dbReference>
<organism evidence="5 6">
    <name type="scientific">Solanum commersonii</name>
    <name type="common">Commerson's wild potato</name>
    <name type="synonym">Commerson's nightshade</name>
    <dbReference type="NCBI Taxonomy" id="4109"/>
    <lineage>
        <taxon>Eukaryota</taxon>
        <taxon>Viridiplantae</taxon>
        <taxon>Streptophyta</taxon>
        <taxon>Embryophyta</taxon>
        <taxon>Tracheophyta</taxon>
        <taxon>Spermatophyta</taxon>
        <taxon>Magnoliopsida</taxon>
        <taxon>eudicotyledons</taxon>
        <taxon>Gunneridae</taxon>
        <taxon>Pentapetalae</taxon>
        <taxon>asterids</taxon>
        <taxon>lamiids</taxon>
        <taxon>Solanales</taxon>
        <taxon>Solanaceae</taxon>
        <taxon>Solanoideae</taxon>
        <taxon>Solaneae</taxon>
        <taxon>Solanum</taxon>
    </lineage>
</organism>
<dbReference type="Pfam" id="PF00646">
    <property type="entry name" value="F-box"/>
    <property type="match status" value="1"/>
</dbReference>
<dbReference type="PANTHER" id="PTHR31672">
    <property type="entry name" value="BNACNNG10540D PROTEIN"/>
    <property type="match status" value="1"/>
</dbReference>
<dbReference type="NCBIfam" id="TIGR01640">
    <property type="entry name" value="F_box_assoc_1"/>
    <property type="match status" value="1"/>
</dbReference>
<feature type="domain" description="DUF4283" evidence="4">
    <location>
        <begin position="583"/>
        <end position="659"/>
    </location>
</feature>
<evidence type="ECO:0000313" key="6">
    <source>
        <dbReference type="Proteomes" id="UP000824120"/>
    </source>
</evidence>
<comment type="caution">
    <text evidence="5">The sequence shown here is derived from an EMBL/GenBank/DDBJ whole genome shotgun (WGS) entry which is preliminary data.</text>
</comment>
<proteinExistence type="predicted"/>
<gene>
    <name evidence="5" type="ORF">H5410_057524</name>
</gene>
<accession>A0A9J5WR29</accession>
<dbReference type="Proteomes" id="UP000824120">
    <property type="component" value="Chromosome 11"/>
</dbReference>
<name>A0A9J5WR29_SOLCO</name>